<name>A0A3N4HQR2_ASCIM</name>
<feature type="region of interest" description="Disordered" evidence="1">
    <location>
        <begin position="1"/>
        <end position="33"/>
    </location>
</feature>
<feature type="compositionally biased region" description="Polar residues" evidence="1">
    <location>
        <begin position="508"/>
        <end position="551"/>
    </location>
</feature>
<reference evidence="2 3" key="1">
    <citation type="journal article" date="2018" name="Nat. Ecol. Evol.">
        <title>Pezizomycetes genomes reveal the molecular basis of ectomycorrhizal truffle lifestyle.</title>
        <authorList>
            <person name="Murat C."/>
            <person name="Payen T."/>
            <person name="Noel B."/>
            <person name="Kuo A."/>
            <person name="Morin E."/>
            <person name="Chen J."/>
            <person name="Kohler A."/>
            <person name="Krizsan K."/>
            <person name="Balestrini R."/>
            <person name="Da Silva C."/>
            <person name="Montanini B."/>
            <person name="Hainaut M."/>
            <person name="Levati E."/>
            <person name="Barry K.W."/>
            <person name="Belfiori B."/>
            <person name="Cichocki N."/>
            <person name="Clum A."/>
            <person name="Dockter R.B."/>
            <person name="Fauchery L."/>
            <person name="Guy J."/>
            <person name="Iotti M."/>
            <person name="Le Tacon F."/>
            <person name="Lindquist E.A."/>
            <person name="Lipzen A."/>
            <person name="Malagnac F."/>
            <person name="Mello A."/>
            <person name="Molinier V."/>
            <person name="Miyauchi S."/>
            <person name="Poulain J."/>
            <person name="Riccioni C."/>
            <person name="Rubini A."/>
            <person name="Sitrit Y."/>
            <person name="Splivallo R."/>
            <person name="Traeger S."/>
            <person name="Wang M."/>
            <person name="Zifcakova L."/>
            <person name="Wipf D."/>
            <person name="Zambonelli A."/>
            <person name="Paolocci F."/>
            <person name="Nowrousian M."/>
            <person name="Ottonello S."/>
            <person name="Baldrian P."/>
            <person name="Spatafora J.W."/>
            <person name="Henrissat B."/>
            <person name="Nagy L.G."/>
            <person name="Aury J.M."/>
            <person name="Wincker P."/>
            <person name="Grigoriev I.V."/>
            <person name="Bonfante P."/>
            <person name="Martin F.M."/>
        </authorList>
    </citation>
    <scope>NUCLEOTIDE SEQUENCE [LARGE SCALE GENOMIC DNA]</scope>
    <source>
        <strain evidence="2 3">RN42</strain>
    </source>
</reference>
<feature type="compositionally biased region" description="Polar residues" evidence="1">
    <location>
        <begin position="421"/>
        <end position="445"/>
    </location>
</feature>
<feature type="compositionally biased region" description="Low complexity" evidence="1">
    <location>
        <begin position="1"/>
        <end position="17"/>
    </location>
</feature>
<feature type="compositionally biased region" description="Basic residues" evidence="1">
    <location>
        <begin position="552"/>
        <end position="565"/>
    </location>
</feature>
<feature type="compositionally biased region" description="Acidic residues" evidence="1">
    <location>
        <begin position="18"/>
        <end position="29"/>
    </location>
</feature>
<proteinExistence type="predicted"/>
<accession>A0A3N4HQR2</accession>
<protein>
    <submittedName>
        <fullName evidence="2">Uncharacterized protein</fullName>
    </submittedName>
</protein>
<dbReference type="AlphaFoldDB" id="A0A3N4HQR2"/>
<feature type="compositionally biased region" description="Polar residues" evidence="1">
    <location>
        <begin position="483"/>
        <end position="499"/>
    </location>
</feature>
<keyword evidence="3" id="KW-1185">Reference proteome</keyword>
<feature type="region of interest" description="Disordered" evidence="1">
    <location>
        <begin position="421"/>
        <end position="450"/>
    </location>
</feature>
<evidence type="ECO:0000313" key="2">
    <source>
        <dbReference type="EMBL" id="RPA71994.1"/>
    </source>
</evidence>
<dbReference type="EMBL" id="ML119887">
    <property type="protein sequence ID" value="RPA71994.1"/>
    <property type="molecule type" value="Genomic_DNA"/>
</dbReference>
<evidence type="ECO:0000313" key="3">
    <source>
        <dbReference type="Proteomes" id="UP000275078"/>
    </source>
</evidence>
<gene>
    <name evidence="2" type="ORF">BJ508DRAFT_343799</name>
</gene>
<dbReference type="Proteomes" id="UP000275078">
    <property type="component" value="Unassembled WGS sequence"/>
</dbReference>
<evidence type="ECO:0000256" key="1">
    <source>
        <dbReference type="SAM" id="MobiDB-lite"/>
    </source>
</evidence>
<sequence length="565" mass="62888">MTSMTPTTEPEASTQESATEEEETQEQETETIYWPKNDIDRPRVLEDVNKRLVANKIVFYLAMPGSGKTTFARQLGLELANQSSDVYYIAWPEYGSCLEVQLRTSSLVDILQIFGVPQPKELFFGRKTYLIVDDAHNSYMCEKFWTDFIDQVAASPDHRRTVKIVLLASWIEPQIWSMYGQGMHCPDENDPEDPYSIIQASWTSVPTGTSTSTTGTSASQTIHHPLFFTKEELKEMSQFNLVNGDAYQPVWQHCLSDDLIETIFGYTQGHPGLSAALVAAIFSYGSKTIKDKITGHMEGLVTTNDFIRSPSFAFPDVSGFVKSMRKVSVSDCNLSSVIHQLLPDRQTLLQRGHNVENIIRKNCKMPQSRQLEIGKDRHAYTAIFDAYFSGVLDMNIQRSEFRTPTKLQLAWFKHILTSNPAPINPSTQHGQVSQQDSVDRSTSSEPPIDPALASIPALQVAQQPLTPNCNLRVLALNNLQPQDSTTLPQAVGNSKSVMSDGNPVYGAPSTSNCMLGSQNTYGNTQTATPSQHLGLNSRAPASNSVQVTIRQRNSRHSHTRHQPDA</sequence>
<organism evidence="2 3">
    <name type="scientific">Ascobolus immersus RN42</name>
    <dbReference type="NCBI Taxonomy" id="1160509"/>
    <lineage>
        <taxon>Eukaryota</taxon>
        <taxon>Fungi</taxon>
        <taxon>Dikarya</taxon>
        <taxon>Ascomycota</taxon>
        <taxon>Pezizomycotina</taxon>
        <taxon>Pezizomycetes</taxon>
        <taxon>Pezizales</taxon>
        <taxon>Ascobolaceae</taxon>
        <taxon>Ascobolus</taxon>
    </lineage>
</organism>
<dbReference type="InterPro" id="IPR027417">
    <property type="entry name" value="P-loop_NTPase"/>
</dbReference>
<feature type="region of interest" description="Disordered" evidence="1">
    <location>
        <begin position="483"/>
        <end position="565"/>
    </location>
</feature>
<dbReference type="SUPFAM" id="SSF52540">
    <property type="entry name" value="P-loop containing nucleoside triphosphate hydrolases"/>
    <property type="match status" value="1"/>
</dbReference>